<dbReference type="Gene3D" id="1.10.575.10">
    <property type="entry name" value="P1 Nuclease"/>
    <property type="match status" value="1"/>
</dbReference>
<evidence type="ECO:0008006" key="9">
    <source>
        <dbReference type="Google" id="ProtNLM"/>
    </source>
</evidence>
<comment type="caution">
    <text evidence="7">The sequence shown here is derived from an EMBL/GenBank/DDBJ whole genome shotgun (WGS) entry which is preliminary data.</text>
</comment>
<evidence type="ECO:0000256" key="5">
    <source>
        <dbReference type="ARBA" id="ARBA00023157"/>
    </source>
</evidence>
<dbReference type="PANTHER" id="PTHR33146:SF10">
    <property type="entry name" value="STRAND-SPECIFIC NUCLEASE, PUTATIVE-RELATED"/>
    <property type="match status" value="1"/>
</dbReference>
<accession>A0ABR6IN48</accession>
<keyword evidence="8" id="KW-1185">Reference proteome</keyword>
<evidence type="ECO:0000256" key="2">
    <source>
        <dbReference type="ARBA" id="ARBA00022723"/>
    </source>
</evidence>
<evidence type="ECO:0000256" key="6">
    <source>
        <dbReference type="ARBA" id="ARBA00023180"/>
    </source>
</evidence>
<evidence type="ECO:0000313" key="7">
    <source>
        <dbReference type="EMBL" id="MBB4229313.1"/>
    </source>
</evidence>
<keyword evidence="4" id="KW-0378">Hydrolase</keyword>
<proteinExistence type="predicted"/>
<keyword evidence="5" id="KW-1015">Disulfide bond</keyword>
<keyword evidence="6" id="KW-0325">Glycoprotein</keyword>
<evidence type="ECO:0000256" key="3">
    <source>
        <dbReference type="ARBA" id="ARBA00022759"/>
    </source>
</evidence>
<dbReference type="CDD" id="cd11010">
    <property type="entry name" value="S1-P1_nuclease"/>
    <property type="match status" value="1"/>
</dbReference>
<keyword evidence="2" id="KW-0479">Metal-binding</keyword>
<dbReference type="PANTHER" id="PTHR33146">
    <property type="entry name" value="ENDONUCLEASE 4"/>
    <property type="match status" value="1"/>
</dbReference>
<dbReference type="Pfam" id="PF02265">
    <property type="entry name" value="S1-P1_nuclease"/>
    <property type="match status" value="1"/>
</dbReference>
<dbReference type="SUPFAM" id="SSF48537">
    <property type="entry name" value="Phospholipase C/P1 nuclease"/>
    <property type="match status" value="1"/>
</dbReference>
<protein>
    <recommendedName>
        <fullName evidence="9">S1/P1 nuclease</fullName>
    </recommendedName>
</protein>
<reference evidence="7 8" key="1">
    <citation type="submission" date="2020-08" db="EMBL/GenBank/DDBJ databases">
        <title>Genomic Encyclopedia of Type Strains, Phase IV (KMG-V): Genome sequencing to study the core and pangenomes of soil and plant-associated prokaryotes.</title>
        <authorList>
            <person name="Whitman W."/>
        </authorList>
    </citation>
    <scope>NUCLEOTIDE SEQUENCE [LARGE SCALE GENOMIC DNA]</scope>
    <source>
        <strain evidence="7 8">SEMIA 4087</strain>
    </source>
</reference>
<organism evidence="7 8">
    <name type="scientific">Rhizobium mongolense</name>
    <dbReference type="NCBI Taxonomy" id="57676"/>
    <lineage>
        <taxon>Bacteria</taxon>
        <taxon>Pseudomonadati</taxon>
        <taxon>Pseudomonadota</taxon>
        <taxon>Alphaproteobacteria</taxon>
        <taxon>Hyphomicrobiales</taxon>
        <taxon>Rhizobiaceae</taxon>
        <taxon>Rhizobium/Agrobacterium group</taxon>
        <taxon>Rhizobium</taxon>
    </lineage>
</organism>
<dbReference type="InterPro" id="IPR003154">
    <property type="entry name" value="S1/P1nuclease"/>
</dbReference>
<evidence type="ECO:0000313" key="8">
    <source>
        <dbReference type="Proteomes" id="UP000551353"/>
    </source>
</evidence>
<sequence>MAAIAYEQLSPQAKAEASRLLKLNPKYGEWAAAVPAKPDGTPGDVDQYVFIRAAVWADDIKTYKDYTRDNDTATGPYAARNVGYSDKLVHDYWHYKDIPFSTDGSTWPPQDPVNAETQIKLFSAALPVSAGKSDDIRSYDLSWLIHLIGDVHQPLHSTAYFNKALHKMWQDRGKPDLGDRGGNEITVVPADGKETKLHFYWDGIFGGYSTPLGAIADNGADKIPAPADAFAKELDPAQWLEESHDLALQFAYSAPVALDPTQPVMLTREYETNARKVAEAQISLAGYRLANLLNDAFK</sequence>
<evidence type="ECO:0000256" key="1">
    <source>
        <dbReference type="ARBA" id="ARBA00022722"/>
    </source>
</evidence>
<gene>
    <name evidence="7" type="ORF">GGD56_003155</name>
</gene>
<dbReference type="InterPro" id="IPR008947">
    <property type="entry name" value="PLipase_C/P1_nuclease_dom_sf"/>
</dbReference>
<dbReference type="EMBL" id="JACIFX010000003">
    <property type="protein sequence ID" value="MBB4229313.1"/>
    <property type="molecule type" value="Genomic_DNA"/>
</dbReference>
<evidence type="ECO:0000256" key="4">
    <source>
        <dbReference type="ARBA" id="ARBA00022801"/>
    </source>
</evidence>
<dbReference type="Proteomes" id="UP000551353">
    <property type="component" value="Unassembled WGS sequence"/>
</dbReference>
<name>A0ABR6IN48_9HYPH</name>
<keyword evidence="1" id="KW-0540">Nuclease</keyword>
<keyword evidence="3" id="KW-0255">Endonuclease</keyword>